<dbReference type="EMBL" id="LATL02000101">
    <property type="protein sequence ID" value="KMW70632.1"/>
    <property type="molecule type" value="Genomic_DNA"/>
</dbReference>
<reference evidence="2 3" key="1">
    <citation type="submission" date="2015-06" db="EMBL/GenBank/DDBJ databases">
        <title>Draft genome assembly of filamentous brackish cyanobacterium Limnoraphis robusta strain CS-951.</title>
        <authorList>
            <person name="Willis A."/>
            <person name="Parks M."/>
            <person name="Burford M.A."/>
        </authorList>
    </citation>
    <scope>NUCLEOTIDE SEQUENCE [LARGE SCALE GENOMIC DNA]</scope>
    <source>
        <strain evidence="2 3">CS-951</strain>
    </source>
</reference>
<dbReference type="Pfam" id="PF14239">
    <property type="entry name" value="RRXRR"/>
    <property type="match status" value="1"/>
</dbReference>
<proteinExistence type="predicted"/>
<comment type="caution">
    <text evidence="2">The sequence shown here is derived from an EMBL/GenBank/DDBJ whole genome shotgun (WGS) entry which is preliminary data.</text>
</comment>
<gene>
    <name evidence="2" type="ORF">WN50_33785</name>
</gene>
<dbReference type="PATRIC" id="fig|1637645.4.peg.2116"/>
<dbReference type="Proteomes" id="UP000033607">
    <property type="component" value="Unassembled WGS sequence"/>
</dbReference>
<dbReference type="RefSeq" id="WP_046278269.1">
    <property type="nucleotide sequence ID" value="NZ_LATL02000101.1"/>
</dbReference>
<evidence type="ECO:0000313" key="3">
    <source>
        <dbReference type="Proteomes" id="UP000033607"/>
    </source>
</evidence>
<evidence type="ECO:0000259" key="1">
    <source>
        <dbReference type="Pfam" id="PF14239"/>
    </source>
</evidence>
<dbReference type="OrthoDB" id="425637at2"/>
<evidence type="ECO:0000313" key="2">
    <source>
        <dbReference type="EMBL" id="KMW70632.1"/>
    </source>
</evidence>
<sequence length="367" mass="42190">MFNKRVPVLNPDGSPVMPTKASRARRWVRDGKAKVVQNDLQVFCVQLLEEPTGRETQDISLGIDPGSCFTGVAVQSKRDTLIGLNLNLPKKRVQKRLEERRVLRRTRRGRRIKRSLLFKKRNHRQKRFDNRRQSKLPPSIRANKQLELRVVDELRQLYPIAHAYIERLNKSDSPGFTVAAQGQTFLIKELGKYFPVALVKGWETSGTREWLKLPKSKNKAEQTPNAHVSDAIALASRHFIRYTPNTTGFQTGYQWKGVIQVTPFTFGIVERLPSRPRKMHDLTVQKGGVRDTYGGFDGTHSFKNGDYVEYKTKRSTLKGYISANDLYQFFPKKKRLKQGVSDKNTCLLRYSSHLVVNLHKGLAFLSR</sequence>
<dbReference type="AlphaFoldDB" id="A0A0J9EXD6"/>
<protein>
    <recommendedName>
        <fullName evidence="1">RRXRR domain-containing protein</fullName>
    </recommendedName>
</protein>
<organism evidence="2 3">
    <name type="scientific">Limnoraphis robusta CS-951</name>
    <dbReference type="NCBI Taxonomy" id="1637645"/>
    <lineage>
        <taxon>Bacteria</taxon>
        <taxon>Bacillati</taxon>
        <taxon>Cyanobacteriota</taxon>
        <taxon>Cyanophyceae</taxon>
        <taxon>Oscillatoriophycideae</taxon>
        <taxon>Oscillatoriales</taxon>
        <taxon>Sirenicapillariaceae</taxon>
        <taxon>Limnoraphis</taxon>
    </lineage>
</organism>
<name>A0A0J9EXD6_9CYAN</name>
<accession>A0A0J9EXD6</accession>
<dbReference type="InterPro" id="IPR025938">
    <property type="entry name" value="RRXRR_dom"/>
</dbReference>
<feature type="domain" description="RRXRR" evidence="1">
    <location>
        <begin position="6"/>
        <end position="167"/>
    </location>
</feature>